<feature type="short sequence motif" description="DGA/G" evidence="4">
    <location>
        <begin position="225"/>
        <end position="227"/>
    </location>
</feature>
<gene>
    <name evidence="6" type="ORF">GCM10023144_45580</name>
</gene>
<dbReference type="Proteomes" id="UP001501671">
    <property type="component" value="Unassembled WGS sequence"/>
</dbReference>
<keyword evidence="3 4" id="KW-0443">Lipid metabolism</keyword>
<feature type="short sequence motif" description="GXSXG" evidence="4">
    <location>
        <begin position="54"/>
        <end position="58"/>
    </location>
</feature>
<dbReference type="PANTHER" id="PTHR14226">
    <property type="entry name" value="NEUROPATHY TARGET ESTERASE/SWISS CHEESE D.MELANOGASTER"/>
    <property type="match status" value="1"/>
</dbReference>
<dbReference type="PANTHER" id="PTHR14226:SF57">
    <property type="entry name" value="BLR7027 PROTEIN"/>
    <property type="match status" value="1"/>
</dbReference>
<dbReference type="RefSeq" id="WP_345252244.1">
    <property type="nucleotide sequence ID" value="NZ_BAABFO010000036.1"/>
</dbReference>
<dbReference type="InterPro" id="IPR021095">
    <property type="entry name" value="DUF3734"/>
</dbReference>
<keyword evidence="7" id="KW-1185">Reference proteome</keyword>
<accession>A0ABP8HRA2</accession>
<feature type="active site" description="Proton acceptor" evidence="4">
    <location>
        <position position="225"/>
    </location>
</feature>
<evidence type="ECO:0000256" key="3">
    <source>
        <dbReference type="ARBA" id="ARBA00023098"/>
    </source>
</evidence>
<evidence type="ECO:0000256" key="1">
    <source>
        <dbReference type="ARBA" id="ARBA00022801"/>
    </source>
</evidence>
<dbReference type="Pfam" id="PF12536">
    <property type="entry name" value="DUF3734"/>
    <property type="match status" value="1"/>
</dbReference>
<reference evidence="7" key="1">
    <citation type="journal article" date="2019" name="Int. J. Syst. Evol. Microbiol.">
        <title>The Global Catalogue of Microorganisms (GCM) 10K type strain sequencing project: providing services to taxonomists for standard genome sequencing and annotation.</title>
        <authorList>
            <consortium name="The Broad Institute Genomics Platform"/>
            <consortium name="The Broad Institute Genome Sequencing Center for Infectious Disease"/>
            <person name="Wu L."/>
            <person name="Ma J."/>
        </authorList>
    </citation>
    <scope>NUCLEOTIDE SEQUENCE [LARGE SCALE GENOMIC DNA]</scope>
    <source>
        <strain evidence="7">JCM 17666</strain>
    </source>
</reference>
<evidence type="ECO:0000256" key="2">
    <source>
        <dbReference type="ARBA" id="ARBA00022963"/>
    </source>
</evidence>
<keyword evidence="1 4" id="KW-0378">Hydrolase</keyword>
<comment type="caution">
    <text evidence="6">The sequence shown here is derived from an EMBL/GenBank/DDBJ whole genome shotgun (WGS) entry which is preliminary data.</text>
</comment>
<dbReference type="SUPFAM" id="SSF52151">
    <property type="entry name" value="FabD/lysophospholipase-like"/>
    <property type="match status" value="1"/>
</dbReference>
<evidence type="ECO:0000259" key="5">
    <source>
        <dbReference type="PROSITE" id="PS51635"/>
    </source>
</evidence>
<dbReference type="InterPro" id="IPR002641">
    <property type="entry name" value="PNPLA_dom"/>
</dbReference>
<keyword evidence="2 4" id="KW-0442">Lipid degradation</keyword>
<dbReference type="Pfam" id="PF01734">
    <property type="entry name" value="Patatin"/>
    <property type="match status" value="2"/>
</dbReference>
<dbReference type="PROSITE" id="PS51635">
    <property type="entry name" value="PNPLA"/>
    <property type="match status" value="1"/>
</dbReference>
<feature type="short sequence motif" description="GXGXXG" evidence="4">
    <location>
        <begin position="27"/>
        <end position="32"/>
    </location>
</feature>
<dbReference type="EMBL" id="BAABFO010000036">
    <property type="protein sequence ID" value="GAA4343028.1"/>
    <property type="molecule type" value="Genomic_DNA"/>
</dbReference>
<evidence type="ECO:0000313" key="6">
    <source>
        <dbReference type="EMBL" id="GAA4343028.1"/>
    </source>
</evidence>
<protein>
    <submittedName>
        <fullName evidence="6">Patatin-like phospholipase family protein</fullName>
    </submittedName>
</protein>
<proteinExistence type="predicted"/>
<name>A0ABP8HRA2_9BURK</name>
<dbReference type="InterPro" id="IPR050301">
    <property type="entry name" value="NTE"/>
</dbReference>
<feature type="active site" description="Nucleophile" evidence="4">
    <location>
        <position position="56"/>
    </location>
</feature>
<evidence type="ECO:0000313" key="7">
    <source>
        <dbReference type="Proteomes" id="UP001501671"/>
    </source>
</evidence>
<sequence length="396" mass="44130">MAALPRPVRPGKRVHADYPTIALVLQGGGALGSYQGGVYEGLAEAGIHPNWIAGISIGAINAAIIAGNRPADRVDRLRAFWQHICQPPVLPTAPIDLLRDTLAYLPPPAATVASAWEAWRAVLEGQNGFFVPRVPSLLSSFEHSPDTASFYDTAPLRRTLEEYVDFDRINAAETRVSIGAVNVRTGNFAYFDNTQQPLGPEHFMASGALPPGFAPIPIDGEYYWDGGIVSNTPLYHILQSHPSPHSLIFQVDLWSAIGLVPGNLSEVAIRQKDIQYSSRTRMVTDYMRQMQEYRTLLRELLQRVPAARRAADPLVRKAEELASDRRINVLHLIYRGKKCEEPYKDYQFGRLGMEERWAGGLSDLRRTLSHAEWLDLPGPDQPFVTHDVHRIMPTVE</sequence>
<feature type="domain" description="PNPLA" evidence="5">
    <location>
        <begin position="23"/>
        <end position="238"/>
    </location>
</feature>
<dbReference type="InterPro" id="IPR016035">
    <property type="entry name" value="Acyl_Trfase/lysoPLipase"/>
</dbReference>
<dbReference type="Gene3D" id="3.40.1090.10">
    <property type="entry name" value="Cytosolic phospholipase A2 catalytic domain"/>
    <property type="match status" value="2"/>
</dbReference>
<organism evidence="6 7">
    <name type="scientific">Pigmentiphaga soli</name>
    <dbReference type="NCBI Taxonomy" id="1007095"/>
    <lineage>
        <taxon>Bacteria</taxon>
        <taxon>Pseudomonadati</taxon>
        <taxon>Pseudomonadota</taxon>
        <taxon>Betaproteobacteria</taxon>
        <taxon>Burkholderiales</taxon>
        <taxon>Alcaligenaceae</taxon>
        <taxon>Pigmentiphaga</taxon>
    </lineage>
</organism>
<evidence type="ECO:0000256" key="4">
    <source>
        <dbReference type="PROSITE-ProRule" id="PRU01161"/>
    </source>
</evidence>